<name>A0A379AUA7_AVIGA</name>
<organism evidence="1 3">
    <name type="scientific">Avibacterium gallinarum</name>
    <name type="common">Pasteurella gallinarum</name>
    <dbReference type="NCBI Taxonomy" id="755"/>
    <lineage>
        <taxon>Bacteria</taxon>
        <taxon>Pseudomonadati</taxon>
        <taxon>Pseudomonadota</taxon>
        <taxon>Gammaproteobacteria</taxon>
        <taxon>Pasteurellales</taxon>
        <taxon>Pasteurellaceae</taxon>
        <taxon>Avibacterium</taxon>
    </lineage>
</organism>
<protein>
    <submittedName>
        <fullName evidence="1">Uncharacterized protein</fullName>
    </submittedName>
</protein>
<accession>A0A379AUA7</accession>
<dbReference type="EMBL" id="SNXJ01000002">
    <property type="protein sequence ID" value="TDP29505.1"/>
    <property type="molecule type" value="Genomic_DNA"/>
</dbReference>
<keyword evidence="4" id="KW-1185">Reference proteome</keyword>
<evidence type="ECO:0000313" key="1">
    <source>
        <dbReference type="EMBL" id="SUB25917.1"/>
    </source>
</evidence>
<dbReference type="EMBL" id="UGSQ01000003">
    <property type="protein sequence ID" value="SUB25917.1"/>
    <property type="molecule type" value="Genomic_DNA"/>
</dbReference>
<evidence type="ECO:0000313" key="2">
    <source>
        <dbReference type="EMBL" id="TDP29505.1"/>
    </source>
</evidence>
<reference evidence="2 4" key="2">
    <citation type="submission" date="2019-03" db="EMBL/GenBank/DDBJ databases">
        <title>Genomic Encyclopedia of Type Strains, Phase IV (KMG-IV): sequencing the most valuable type-strain genomes for metagenomic binning, comparative biology and taxonomic classification.</title>
        <authorList>
            <person name="Goeker M."/>
        </authorList>
    </citation>
    <scope>NUCLEOTIDE SEQUENCE [LARGE SCALE GENOMIC DNA]</scope>
    <source>
        <strain evidence="2 4">DSM 17481</strain>
    </source>
</reference>
<dbReference type="Proteomes" id="UP000294683">
    <property type="component" value="Unassembled WGS sequence"/>
</dbReference>
<evidence type="ECO:0000313" key="4">
    <source>
        <dbReference type="Proteomes" id="UP000294683"/>
    </source>
</evidence>
<gene>
    <name evidence="2" type="ORF">EV689_10231</name>
    <name evidence="1" type="ORF">NCTC11188_00235</name>
</gene>
<dbReference type="Proteomes" id="UP000255113">
    <property type="component" value="Unassembled WGS sequence"/>
</dbReference>
<reference evidence="1 3" key="1">
    <citation type="submission" date="2018-06" db="EMBL/GenBank/DDBJ databases">
        <authorList>
            <consortium name="Pathogen Informatics"/>
            <person name="Doyle S."/>
        </authorList>
    </citation>
    <scope>NUCLEOTIDE SEQUENCE [LARGE SCALE GENOMIC DNA]</scope>
    <source>
        <strain evidence="1 3">NCTC11188</strain>
    </source>
</reference>
<sequence>MRSWILILDLNDQQGSVLTYFKTKHFLSLCTNNLILFPYFSQCYAQRCDFYSIY</sequence>
<dbReference type="AlphaFoldDB" id="A0A379AUA7"/>
<proteinExistence type="predicted"/>
<evidence type="ECO:0000313" key="3">
    <source>
        <dbReference type="Proteomes" id="UP000255113"/>
    </source>
</evidence>